<feature type="non-terminal residue" evidence="1">
    <location>
        <position position="24"/>
    </location>
</feature>
<dbReference type="AlphaFoldDB" id="A0A392W5T0"/>
<protein>
    <submittedName>
        <fullName evidence="1">Uncharacterized protein</fullName>
    </submittedName>
</protein>
<evidence type="ECO:0000313" key="1">
    <source>
        <dbReference type="EMBL" id="MCI95062.1"/>
    </source>
</evidence>
<comment type="caution">
    <text evidence="1">The sequence shown here is derived from an EMBL/GenBank/DDBJ whole genome shotgun (WGS) entry which is preliminary data.</text>
</comment>
<name>A0A392W5T0_9FABA</name>
<dbReference type="EMBL" id="LXQA011374859">
    <property type="protein sequence ID" value="MCI95062.1"/>
    <property type="molecule type" value="Genomic_DNA"/>
</dbReference>
<sequence length="24" mass="2931">MEAPNLNFGSLRRSTEQWHTLMRR</sequence>
<organism evidence="1 2">
    <name type="scientific">Trifolium medium</name>
    <dbReference type="NCBI Taxonomy" id="97028"/>
    <lineage>
        <taxon>Eukaryota</taxon>
        <taxon>Viridiplantae</taxon>
        <taxon>Streptophyta</taxon>
        <taxon>Embryophyta</taxon>
        <taxon>Tracheophyta</taxon>
        <taxon>Spermatophyta</taxon>
        <taxon>Magnoliopsida</taxon>
        <taxon>eudicotyledons</taxon>
        <taxon>Gunneridae</taxon>
        <taxon>Pentapetalae</taxon>
        <taxon>rosids</taxon>
        <taxon>fabids</taxon>
        <taxon>Fabales</taxon>
        <taxon>Fabaceae</taxon>
        <taxon>Papilionoideae</taxon>
        <taxon>50 kb inversion clade</taxon>
        <taxon>NPAAA clade</taxon>
        <taxon>Hologalegina</taxon>
        <taxon>IRL clade</taxon>
        <taxon>Trifolieae</taxon>
        <taxon>Trifolium</taxon>
    </lineage>
</organism>
<dbReference type="Proteomes" id="UP000265520">
    <property type="component" value="Unassembled WGS sequence"/>
</dbReference>
<reference evidence="1 2" key="1">
    <citation type="journal article" date="2018" name="Front. Plant Sci.">
        <title>Red Clover (Trifolium pratense) and Zigzag Clover (T. medium) - A Picture of Genomic Similarities and Differences.</title>
        <authorList>
            <person name="Dluhosova J."/>
            <person name="Istvanek J."/>
            <person name="Nedelnik J."/>
            <person name="Repkova J."/>
        </authorList>
    </citation>
    <scope>NUCLEOTIDE SEQUENCE [LARGE SCALE GENOMIC DNA]</scope>
    <source>
        <strain evidence="2">cv. 10/8</strain>
        <tissue evidence="1">Leaf</tissue>
    </source>
</reference>
<proteinExistence type="predicted"/>
<evidence type="ECO:0000313" key="2">
    <source>
        <dbReference type="Proteomes" id="UP000265520"/>
    </source>
</evidence>
<keyword evidence="2" id="KW-1185">Reference proteome</keyword>
<accession>A0A392W5T0</accession>